<evidence type="ECO:0000313" key="1">
    <source>
        <dbReference type="EMBL" id="MPN12831.1"/>
    </source>
</evidence>
<dbReference type="AlphaFoldDB" id="A0A645FEM5"/>
<comment type="caution">
    <text evidence="1">The sequence shown here is derived from an EMBL/GenBank/DDBJ whole genome shotgun (WGS) entry which is preliminary data.</text>
</comment>
<proteinExistence type="predicted"/>
<sequence length="79" mass="8541">MLSSRLRINGSSSTTIKGLGRMDSVGREKVSAILYEVPLVFVSHCYRDQVAWLSLKTGNLRGLGCLSQSGGALRGLQFP</sequence>
<reference evidence="1" key="1">
    <citation type="submission" date="2019-08" db="EMBL/GenBank/DDBJ databases">
        <authorList>
            <person name="Kucharzyk K."/>
            <person name="Murdoch R.W."/>
            <person name="Higgins S."/>
            <person name="Loffler F."/>
        </authorList>
    </citation>
    <scope>NUCLEOTIDE SEQUENCE</scope>
</reference>
<name>A0A645FEM5_9ZZZZ</name>
<protein>
    <submittedName>
        <fullName evidence="1">Uncharacterized protein</fullName>
    </submittedName>
</protein>
<organism evidence="1">
    <name type="scientific">bioreactor metagenome</name>
    <dbReference type="NCBI Taxonomy" id="1076179"/>
    <lineage>
        <taxon>unclassified sequences</taxon>
        <taxon>metagenomes</taxon>
        <taxon>ecological metagenomes</taxon>
    </lineage>
</organism>
<accession>A0A645FEM5</accession>
<gene>
    <name evidence="1" type="ORF">SDC9_160151</name>
</gene>
<dbReference type="EMBL" id="VSSQ01059251">
    <property type="protein sequence ID" value="MPN12831.1"/>
    <property type="molecule type" value="Genomic_DNA"/>
</dbReference>